<sequence>MSKKLLLILILGVFLISGCSETTKNSQTNKQEENIQDSNEHEKNIQDPIDDEEFEKVDPIQIEKDIREVITTNLEYANQENIEGYLSTIHLIDKDVDNLKKEFESVFLSFDLKHTLNRDIEMIFISEDGTKAEVLVQQKSVSSNGDSDYQDNNSTLIQTLLLDNGKWKIYETEVQSVEYLGNLTTAS</sequence>
<keyword evidence="4" id="KW-1185">Reference proteome</keyword>
<accession>A0ABW0LLH7</accession>
<dbReference type="RefSeq" id="WP_382352498.1">
    <property type="nucleotide sequence ID" value="NZ_JBHSMC010000016.1"/>
</dbReference>
<feature type="signal peptide" evidence="2">
    <location>
        <begin position="1"/>
        <end position="19"/>
    </location>
</feature>
<feature type="compositionally biased region" description="Basic and acidic residues" evidence="1">
    <location>
        <begin position="30"/>
        <end position="45"/>
    </location>
</feature>
<protein>
    <submittedName>
        <fullName evidence="3">Uncharacterized protein</fullName>
    </submittedName>
</protein>
<name>A0ABW0LLH7_9BACI</name>
<dbReference type="EMBL" id="JBHSMC010000016">
    <property type="protein sequence ID" value="MFC5465681.1"/>
    <property type="molecule type" value="Genomic_DNA"/>
</dbReference>
<gene>
    <name evidence="3" type="ORF">ACFPM4_13090</name>
</gene>
<proteinExistence type="predicted"/>
<evidence type="ECO:0000313" key="4">
    <source>
        <dbReference type="Proteomes" id="UP001596147"/>
    </source>
</evidence>
<comment type="caution">
    <text evidence="3">The sequence shown here is derived from an EMBL/GenBank/DDBJ whole genome shotgun (WGS) entry which is preliminary data.</text>
</comment>
<feature type="chain" id="PRO_5046989677" evidence="2">
    <location>
        <begin position="20"/>
        <end position="187"/>
    </location>
</feature>
<organism evidence="3 4">
    <name type="scientific">Lederbergia graminis</name>
    <dbReference type="NCBI Taxonomy" id="735518"/>
    <lineage>
        <taxon>Bacteria</taxon>
        <taxon>Bacillati</taxon>
        <taxon>Bacillota</taxon>
        <taxon>Bacilli</taxon>
        <taxon>Bacillales</taxon>
        <taxon>Bacillaceae</taxon>
        <taxon>Lederbergia</taxon>
    </lineage>
</organism>
<evidence type="ECO:0000256" key="2">
    <source>
        <dbReference type="SAM" id="SignalP"/>
    </source>
</evidence>
<dbReference type="PROSITE" id="PS51257">
    <property type="entry name" value="PROKAR_LIPOPROTEIN"/>
    <property type="match status" value="1"/>
</dbReference>
<feature type="region of interest" description="Disordered" evidence="1">
    <location>
        <begin position="24"/>
        <end position="46"/>
    </location>
</feature>
<evidence type="ECO:0000256" key="1">
    <source>
        <dbReference type="SAM" id="MobiDB-lite"/>
    </source>
</evidence>
<reference evidence="4" key="1">
    <citation type="journal article" date="2019" name="Int. J. Syst. Evol. Microbiol.">
        <title>The Global Catalogue of Microorganisms (GCM) 10K type strain sequencing project: providing services to taxonomists for standard genome sequencing and annotation.</title>
        <authorList>
            <consortium name="The Broad Institute Genomics Platform"/>
            <consortium name="The Broad Institute Genome Sequencing Center for Infectious Disease"/>
            <person name="Wu L."/>
            <person name="Ma J."/>
        </authorList>
    </citation>
    <scope>NUCLEOTIDE SEQUENCE [LARGE SCALE GENOMIC DNA]</scope>
    <source>
        <strain evidence="4">CGMCC 1.12237</strain>
    </source>
</reference>
<evidence type="ECO:0000313" key="3">
    <source>
        <dbReference type="EMBL" id="MFC5465681.1"/>
    </source>
</evidence>
<dbReference type="Proteomes" id="UP001596147">
    <property type="component" value="Unassembled WGS sequence"/>
</dbReference>
<keyword evidence="2" id="KW-0732">Signal</keyword>